<evidence type="ECO:0000259" key="1">
    <source>
        <dbReference type="Pfam" id="PF04851"/>
    </source>
</evidence>
<dbReference type="AlphaFoldDB" id="A0A9D1NEP7"/>
<keyword evidence="3" id="KW-0347">Helicase</keyword>
<evidence type="ECO:0000313" key="3">
    <source>
        <dbReference type="EMBL" id="HIV01754.1"/>
    </source>
</evidence>
<feature type="domain" description="Helicase/UvrB N-terminal" evidence="1">
    <location>
        <begin position="5"/>
        <end position="262"/>
    </location>
</feature>
<proteinExistence type="predicted"/>
<dbReference type="GO" id="GO:0005524">
    <property type="term" value="F:ATP binding"/>
    <property type="evidence" value="ECO:0007669"/>
    <property type="project" value="InterPro"/>
</dbReference>
<gene>
    <name evidence="3" type="ORF">IAA62_04300</name>
</gene>
<accession>A0A9D1NEP7</accession>
<dbReference type="Pfam" id="PF04851">
    <property type="entry name" value="ResIII"/>
    <property type="match status" value="1"/>
</dbReference>
<evidence type="ECO:0000313" key="4">
    <source>
        <dbReference type="Proteomes" id="UP000886861"/>
    </source>
</evidence>
<name>A0A9D1NEP7_9FIRM</name>
<dbReference type="GO" id="GO:0004386">
    <property type="term" value="F:helicase activity"/>
    <property type="evidence" value="ECO:0007669"/>
    <property type="project" value="UniProtKB-KW"/>
</dbReference>
<protein>
    <submittedName>
        <fullName evidence="3">DEAD/DEAH box helicase family protein</fullName>
    </submittedName>
</protein>
<dbReference type="SUPFAM" id="SSF52540">
    <property type="entry name" value="P-loop containing nucleoside triphosphate hydrolases"/>
    <property type="match status" value="2"/>
</dbReference>
<comment type="caution">
    <text evidence="3">The sequence shown here is derived from an EMBL/GenBank/DDBJ whole genome shotgun (WGS) entry which is preliminary data.</text>
</comment>
<reference evidence="3" key="1">
    <citation type="submission" date="2020-10" db="EMBL/GenBank/DDBJ databases">
        <authorList>
            <person name="Gilroy R."/>
        </authorList>
    </citation>
    <scope>NUCLEOTIDE SEQUENCE</scope>
    <source>
        <strain evidence="3">CHK186-9395</strain>
    </source>
</reference>
<dbReference type="GO" id="GO:0003677">
    <property type="term" value="F:DNA binding"/>
    <property type="evidence" value="ECO:0007669"/>
    <property type="project" value="InterPro"/>
</dbReference>
<evidence type="ECO:0000259" key="2">
    <source>
        <dbReference type="Pfam" id="PF19778"/>
    </source>
</evidence>
<dbReference type="InterPro" id="IPR006935">
    <property type="entry name" value="Helicase/UvrB_N"/>
</dbReference>
<sequence>MKFKFKTQPYQQDAVNNICKVFKGQPYFDMVRYTRDLGIRRKKVEAQIDMIDTGAFEINDDGFENAKIVLEDADIFANIKKIQQDNNYKESEELVRGLGRCSLDIEMETGTGKTYVYIKTIFELNQRYGWSKFIIVVPSIAIREGVKKSFEMMEDHFMDQYGKKARYFIYNSKRLSELDSFASSSDIQVMIINAQAFNARGADARRIDMVLDEFQSRRPIDVVAKTRPILIIDEPQKLGGEATQTSLKKFNPLFNMNFSATHRKHHNLVYSLDALDAYNKKLVKKIQVKGFEIKNLRGTNGYLYLQDIVLSKNKPPMAKLEFEINYNKSINRETRILGVERNLYSLSNEMEQYKNGYVIKEINPFTNSVTFLNDIEIKIGEVIGDISDKDIRRVQIRETIRSHFEKEEMLYNKGIKCLSLFFIDEVKKYRDYDQPDEKGEYARMFEQEYVKVLNEYLTLFETPYIKYLKSIAVEDTHKGYFSVDKKTGRMIDSKDNKETGSDDISAYDLILKNKERLLSFEEPTRFIFSHSALREGWDNPNVFQICALKPGGESAVAKRQEVGRGLRIAVNMLGDRADAHYCATTGNNFHKINMLTVVATDSYKDFVADIQKDIKANLSDRPTRATVEYFKGKFVSDGTNTIQVDTQLATDIQSYLRFSGYVDKDNKLTESYFADKENGAFKEMPAILAPYTEGIHKLVQGIFDEKALDGMIENGNQTTVIDNALNDNFAKKEFQTLWNYINHKYTYKVEFDSEELIKKSIAHIDDKLFVAEMKYTVTIGEQRRVMDENQVKRGDSFGATKTRTESITSAGADSTKYDLIGKIVAGTTLTRKTIVRILQGISPAKFYMYKLNPEEFISKVIRLINEQKATMIIDHVTYNVTDGTYDTDIFTANQTKADFNKAFRAKKAVQDYVFTDGTAENSVERRFAEDLDKADEVCVYAKLPRSFQIPTPVGNYAPDWAIAFNDGYGIKHIYFVAETKGTMESLELRPIEQAKIKCARKLFNELSTSKVRYHDVTSYEDLLNVMKSIN</sequence>
<keyword evidence="3" id="KW-0547">Nucleotide-binding</keyword>
<dbReference type="GO" id="GO:0015668">
    <property type="term" value="F:type III site-specific deoxyribonuclease activity"/>
    <property type="evidence" value="ECO:0007669"/>
    <property type="project" value="InterPro"/>
</dbReference>
<dbReference type="Proteomes" id="UP000886861">
    <property type="component" value="Unassembled WGS sequence"/>
</dbReference>
<dbReference type="InterPro" id="IPR027417">
    <property type="entry name" value="P-loop_NTPase"/>
</dbReference>
<dbReference type="EMBL" id="DVOJ01000015">
    <property type="protein sequence ID" value="HIV01754.1"/>
    <property type="molecule type" value="Genomic_DNA"/>
</dbReference>
<reference evidence="3" key="2">
    <citation type="journal article" date="2021" name="PeerJ">
        <title>Extensive microbial diversity within the chicken gut microbiome revealed by metagenomics and culture.</title>
        <authorList>
            <person name="Gilroy R."/>
            <person name="Ravi A."/>
            <person name="Getino M."/>
            <person name="Pursley I."/>
            <person name="Horton D.L."/>
            <person name="Alikhan N.F."/>
            <person name="Baker D."/>
            <person name="Gharbi K."/>
            <person name="Hall N."/>
            <person name="Watson M."/>
            <person name="Adriaenssens E.M."/>
            <person name="Foster-Nyarko E."/>
            <person name="Jarju S."/>
            <person name="Secka A."/>
            <person name="Antonio M."/>
            <person name="Oren A."/>
            <person name="Chaudhuri R.R."/>
            <person name="La Ragione R."/>
            <person name="Hildebrand F."/>
            <person name="Pallen M.J."/>
        </authorList>
    </citation>
    <scope>NUCLEOTIDE SEQUENCE</scope>
    <source>
        <strain evidence="3">CHK186-9395</strain>
    </source>
</reference>
<dbReference type="InterPro" id="IPR045572">
    <property type="entry name" value="RE_endonuc_C"/>
</dbReference>
<dbReference type="Pfam" id="PF19778">
    <property type="entry name" value="RE_endonuc"/>
    <property type="match status" value="1"/>
</dbReference>
<organism evidence="3 4">
    <name type="scientific">Candidatus Caccopulliclostridium gallistercoris</name>
    <dbReference type="NCBI Taxonomy" id="2840719"/>
    <lineage>
        <taxon>Bacteria</taxon>
        <taxon>Bacillati</taxon>
        <taxon>Bacillota</taxon>
        <taxon>Clostridia</taxon>
        <taxon>Candidatus Caccopulliclostridium</taxon>
    </lineage>
</organism>
<feature type="domain" description="Type III restriction enzyme C-terminal endonuclease" evidence="2">
    <location>
        <begin position="912"/>
        <end position="1017"/>
    </location>
</feature>
<keyword evidence="3" id="KW-0067">ATP-binding</keyword>
<dbReference type="Gene3D" id="3.40.50.300">
    <property type="entry name" value="P-loop containing nucleotide triphosphate hydrolases"/>
    <property type="match status" value="1"/>
</dbReference>
<keyword evidence="3" id="KW-0378">Hydrolase</keyword>